<feature type="signal peptide" evidence="4">
    <location>
        <begin position="1"/>
        <end position="29"/>
    </location>
</feature>
<dbReference type="Pfam" id="PF09084">
    <property type="entry name" value="NMT1"/>
    <property type="match status" value="1"/>
</dbReference>
<reference evidence="6 7" key="1">
    <citation type="submission" date="2016-10" db="EMBL/GenBank/DDBJ databases">
        <authorList>
            <person name="de Groot N.N."/>
        </authorList>
    </citation>
    <scope>NUCLEOTIDE SEQUENCE [LARGE SCALE GENOMIC DNA]</scope>
    <source>
        <strain evidence="6">MBHS1</strain>
    </source>
</reference>
<feature type="chain" id="PRO_5014938738" evidence="4">
    <location>
        <begin position="30"/>
        <end position="344"/>
    </location>
</feature>
<dbReference type="SUPFAM" id="SSF53850">
    <property type="entry name" value="Periplasmic binding protein-like II"/>
    <property type="match status" value="1"/>
</dbReference>
<proteinExistence type="inferred from homology"/>
<evidence type="ECO:0000256" key="2">
    <source>
        <dbReference type="ARBA" id="ARBA00010742"/>
    </source>
</evidence>
<organism evidence="6 7">
    <name type="scientific">Candidatus Venteria ishoeyi</name>
    <dbReference type="NCBI Taxonomy" id="1899563"/>
    <lineage>
        <taxon>Bacteria</taxon>
        <taxon>Pseudomonadati</taxon>
        <taxon>Pseudomonadota</taxon>
        <taxon>Gammaproteobacteria</taxon>
        <taxon>Thiotrichales</taxon>
        <taxon>Thiotrichaceae</taxon>
        <taxon>Venteria</taxon>
    </lineage>
</organism>
<dbReference type="GO" id="GO:0042597">
    <property type="term" value="C:periplasmic space"/>
    <property type="evidence" value="ECO:0007669"/>
    <property type="project" value="UniProtKB-SubCell"/>
</dbReference>
<dbReference type="RefSeq" id="WP_103922462.1">
    <property type="nucleotide sequence ID" value="NZ_FMSV02000557.1"/>
</dbReference>
<dbReference type="Gene3D" id="3.40.190.10">
    <property type="entry name" value="Periplasmic binding protein-like II"/>
    <property type="match status" value="2"/>
</dbReference>
<dbReference type="InterPro" id="IPR015168">
    <property type="entry name" value="SsuA/THI5"/>
</dbReference>
<comment type="similarity">
    <text evidence="2">Belongs to the bacterial solute-binding protein SsuA/TauA family.</text>
</comment>
<evidence type="ECO:0000256" key="3">
    <source>
        <dbReference type="ARBA" id="ARBA00022729"/>
    </source>
</evidence>
<dbReference type="OrthoDB" id="5292144at2"/>
<dbReference type="PANTHER" id="PTHR30024">
    <property type="entry name" value="ALIPHATIC SULFONATES-BINDING PROTEIN-RELATED"/>
    <property type="match status" value="1"/>
</dbReference>
<dbReference type="PANTHER" id="PTHR30024:SF47">
    <property type="entry name" value="TAURINE-BINDING PERIPLASMIC PROTEIN"/>
    <property type="match status" value="1"/>
</dbReference>
<keyword evidence="7" id="KW-1185">Reference proteome</keyword>
<gene>
    <name evidence="6" type="ORF">MBHS_04856</name>
</gene>
<evidence type="ECO:0000313" key="6">
    <source>
        <dbReference type="EMBL" id="SEH08963.1"/>
    </source>
</evidence>
<evidence type="ECO:0000256" key="1">
    <source>
        <dbReference type="ARBA" id="ARBA00004418"/>
    </source>
</evidence>
<dbReference type="Proteomes" id="UP000236724">
    <property type="component" value="Unassembled WGS sequence"/>
</dbReference>
<feature type="domain" description="SsuA/THI5-like" evidence="5">
    <location>
        <begin position="47"/>
        <end position="249"/>
    </location>
</feature>
<name>A0A1H6FH24_9GAMM</name>
<evidence type="ECO:0000256" key="4">
    <source>
        <dbReference type="SAM" id="SignalP"/>
    </source>
</evidence>
<protein>
    <submittedName>
        <fullName evidence="6">NMT1/THI5 like protein</fullName>
    </submittedName>
</protein>
<dbReference type="EMBL" id="FMSV02000557">
    <property type="protein sequence ID" value="SEH08963.1"/>
    <property type="molecule type" value="Genomic_DNA"/>
</dbReference>
<keyword evidence="3 4" id="KW-0732">Signal</keyword>
<evidence type="ECO:0000259" key="5">
    <source>
        <dbReference type="Pfam" id="PF09084"/>
    </source>
</evidence>
<accession>A0A1H6FH24</accession>
<evidence type="ECO:0000313" key="7">
    <source>
        <dbReference type="Proteomes" id="UP000236724"/>
    </source>
</evidence>
<sequence>MYFGKRYKLFYAILAIVCSGLFSFFSVSAAAASYKLGLVEWLPWGTAYIAENKGFWKEQGLDIQIKQFQNYETENLSAFENGHTDFMLSMLGNTLEMINRNPDKTIIFENNWSHGGDFFILSKALHSLAAVKGKRIAVYSKSAPIGFFATKVLASANLTINDVKLIEIANTKHLNKAFKAGKFAAIISYDPDASNVIKEGSGKLLFTSADFPGVIPEGISVQKKHLQKNPEDVQKFLRGWLRAIQWQANPANRDEYFKILKQTMFKNTSYSQKELEAFHSGGKFHTDLESIQQNNTLALETYIKELLVFLKQTGRKIHSSNASDYFQTDMALQEAKLLFSVAAE</sequence>
<comment type="subcellular location">
    <subcellularLocation>
        <location evidence="1">Periplasm</location>
    </subcellularLocation>
</comment>
<dbReference type="AlphaFoldDB" id="A0A1H6FH24"/>